<evidence type="ECO:0000256" key="1">
    <source>
        <dbReference type="SAM" id="MobiDB-lite"/>
    </source>
</evidence>
<reference evidence="3" key="1">
    <citation type="submission" date="2011-12" db="EMBL/GenBank/DDBJ databases">
        <title>The Draft Genome of Lepisosteus oculatus.</title>
        <authorList>
            <consortium name="The Broad Institute Genome Assembly &amp; Analysis Group"/>
            <consortium name="Computational R&amp;D Group"/>
            <consortium name="and Sequencing Platform"/>
            <person name="Di Palma F."/>
            <person name="Alfoldi J."/>
            <person name="Johnson J."/>
            <person name="Berlin A."/>
            <person name="Gnerre S."/>
            <person name="Jaffe D."/>
            <person name="MacCallum I."/>
            <person name="Young S."/>
            <person name="Walker B.J."/>
            <person name="Lander E.S."/>
            <person name="Lindblad-Toh K."/>
        </authorList>
    </citation>
    <scope>NUCLEOTIDE SEQUENCE [LARGE SCALE GENOMIC DNA]</scope>
</reference>
<dbReference type="InParanoid" id="W5M9S7"/>
<protein>
    <submittedName>
        <fullName evidence="2">Uncharacterized protein</fullName>
    </submittedName>
</protein>
<dbReference type="Proteomes" id="UP000018468">
    <property type="component" value="Linkage group LG5"/>
</dbReference>
<keyword evidence="3" id="KW-1185">Reference proteome</keyword>
<dbReference type="EMBL" id="AHAT01025214">
    <property type="status" value="NOT_ANNOTATED_CDS"/>
    <property type="molecule type" value="Genomic_DNA"/>
</dbReference>
<dbReference type="Ensembl" id="ENSLOCT00000005144.1">
    <property type="protein sequence ID" value="ENSLOCP00000005136.1"/>
    <property type="gene ID" value="ENSLOCG00000004300.1"/>
</dbReference>
<dbReference type="OMA" id="DPRMRIW"/>
<reference evidence="2" key="2">
    <citation type="submission" date="2025-08" db="UniProtKB">
        <authorList>
            <consortium name="Ensembl"/>
        </authorList>
    </citation>
    <scope>IDENTIFICATION</scope>
</reference>
<feature type="compositionally biased region" description="Basic and acidic residues" evidence="1">
    <location>
        <begin position="238"/>
        <end position="254"/>
    </location>
</feature>
<sequence length="254" mass="29010">MFSKYFIRLHRTGDQKRFSKGKVPQTYGFSHDGKIARYIQDETMFRFFLLSTISVFLSASTARPHLTWEEVDPGQYQDVVLDLDGKLSVDIRQIEPPEGLAITDEDVHPGMAIWKAVRHVTEQAHLKAEEDRDDLDHPFSAEHLAQALGPRQSPELGIRNAAAAERRQEADELYHAFPRAKDSAQARQDAEFHLPRDFAGLYASQNQEPEDDVDHIHHPPQPGPRHNPAVQTEPVSYEVKHQPEEDRDPIYHGV</sequence>
<evidence type="ECO:0000313" key="3">
    <source>
        <dbReference type="Proteomes" id="UP000018468"/>
    </source>
</evidence>
<organism evidence="2 3">
    <name type="scientific">Lepisosteus oculatus</name>
    <name type="common">Spotted gar</name>
    <dbReference type="NCBI Taxonomy" id="7918"/>
    <lineage>
        <taxon>Eukaryota</taxon>
        <taxon>Metazoa</taxon>
        <taxon>Chordata</taxon>
        <taxon>Craniata</taxon>
        <taxon>Vertebrata</taxon>
        <taxon>Euteleostomi</taxon>
        <taxon>Actinopterygii</taxon>
        <taxon>Neopterygii</taxon>
        <taxon>Holostei</taxon>
        <taxon>Semionotiformes</taxon>
        <taxon>Lepisosteidae</taxon>
        <taxon>Lepisosteus</taxon>
    </lineage>
</organism>
<dbReference type="HOGENOM" id="CLU_1093988_0_0_1"/>
<dbReference type="AlphaFoldDB" id="W5M9S7"/>
<reference evidence="2" key="3">
    <citation type="submission" date="2025-09" db="UniProtKB">
        <authorList>
            <consortium name="Ensembl"/>
        </authorList>
    </citation>
    <scope>IDENTIFICATION</scope>
</reference>
<accession>W5M9S7</accession>
<dbReference type="Bgee" id="ENSLOCG00000004300">
    <property type="expression patterns" value="Expressed in intestine and 7 other cell types or tissues"/>
</dbReference>
<name>W5M9S7_LEPOC</name>
<proteinExistence type="predicted"/>
<evidence type="ECO:0000313" key="2">
    <source>
        <dbReference type="Ensembl" id="ENSLOCP00000005136.1"/>
    </source>
</evidence>
<feature type="region of interest" description="Disordered" evidence="1">
    <location>
        <begin position="205"/>
        <end position="254"/>
    </location>
</feature>